<evidence type="ECO:0000256" key="3">
    <source>
        <dbReference type="ARBA" id="ARBA00022840"/>
    </source>
</evidence>
<dbReference type="EMBL" id="JAGSXH010000016">
    <property type="protein sequence ID" value="MBS2962841.1"/>
    <property type="molecule type" value="Genomic_DNA"/>
</dbReference>
<reference evidence="6" key="1">
    <citation type="submission" date="2021-04" db="EMBL/GenBank/DDBJ databases">
        <title>Genome based classification of Actinospica acidithermotolerans sp. nov., an actinobacterium isolated from an Indonesian hot spring.</title>
        <authorList>
            <person name="Kusuma A.B."/>
            <person name="Putra K.E."/>
            <person name="Nafisah S."/>
            <person name="Loh J."/>
            <person name="Nouioui I."/>
            <person name="Goodfellow M."/>
        </authorList>
    </citation>
    <scope>NUCLEOTIDE SEQUENCE</scope>
    <source>
        <strain evidence="6">DSM 45618</strain>
    </source>
</reference>
<dbReference type="Proteomes" id="UP000677913">
    <property type="component" value="Unassembled WGS sequence"/>
</dbReference>
<evidence type="ECO:0000313" key="7">
    <source>
        <dbReference type="Proteomes" id="UP000677913"/>
    </source>
</evidence>
<dbReference type="RefSeq" id="WP_211465947.1">
    <property type="nucleotide sequence ID" value="NZ_JAGSXH010000016.1"/>
</dbReference>
<dbReference type="InterPro" id="IPR015854">
    <property type="entry name" value="ABC_transpr_LolD-like"/>
</dbReference>
<evidence type="ECO:0000256" key="2">
    <source>
        <dbReference type="ARBA" id="ARBA00022741"/>
    </source>
</evidence>
<evidence type="ECO:0000259" key="5">
    <source>
        <dbReference type="PROSITE" id="PS50893"/>
    </source>
</evidence>
<dbReference type="GO" id="GO:0016887">
    <property type="term" value="F:ATP hydrolysis activity"/>
    <property type="evidence" value="ECO:0007669"/>
    <property type="project" value="InterPro"/>
</dbReference>
<feature type="compositionally biased region" description="Pro residues" evidence="4">
    <location>
        <begin position="227"/>
        <end position="243"/>
    </location>
</feature>
<evidence type="ECO:0000256" key="1">
    <source>
        <dbReference type="ARBA" id="ARBA00005417"/>
    </source>
</evidence>
<keyword evidence="2" id="KW-0547">Nucleotide-binding</keyword>
<evidence type="ECO:0000313" key="6">
    <source>
        <dbReference type="EMBL" id="MBS2962841.1"/>
    </source>
</evidence>
<proteinExistence type="inferred from homology"/>
<dbReference type="AlphaFoldDB" id="A0A8J8BC80"/>
<evidence type="ECO:0000256" key="4">
    <source>
        <dbReference type="SAM" id="MobiDB-lite"/>
    </source>
</evidence>
<dbReference type="PANTHER" id="PTHR24220">
    <property type="entry name" value="IMPORT ATP-BINDING PROTEIN"/>
    <property type="match status" value="1"/>
</dbReference>
<name>A0A8J8BC80_9ACTN</name>
<dbReference type="SMART" id="SM00382">
    <property type="entry name" value="AAA"/>
    <property type="match status" value="1"/>
</dbReference>
<dbReference type="InterPro" id="IPR003593">
    <property type="entry name" value="AAA+_ATPase"/>
</dbReference>
<protein>
    <submittedName>
        <fullName evidence="6">ATP-binding cassette domain-containing protein</fullName>
    </submittedName>
</protein>
<dbReference type="SUPFAM" id="SSF52540">
    <property type="entry name" value="P-loop containing nucleoside triphosphate hydrolases"/>
    <property type="match status" value="1"/>
</dbReference>
<dbReference type="InterPro" id="IPR027417">
    <property type="entry name" value="P-loop_NTPase"/>
</dbReference>
<dbReference type="PANTHER" id="PTHR24220:SF689">
    <property type="entry name" value="LIPOPROTEIN-RELEASING SYSTEM ATP-BINDING PROTEIN LOLD"/>
    <property type="match status" value="1"/>
</dbReference>
<comment type="caution">
    <text evidence="6">The sequence shown here is derived from an EMBL/GenBank/DDBJ whole genome shotgun (WGS) entry which is preliminary data.</text>
</comment>
<comment type="similarity">
    <text evidence="1">Belongs to the ABC transporter superfamily.</text>
</comment>
<dbReference type="GO" id="GO:0022857">
    <property type="term" value="F:transmembrane transporter activity"/>
    <property type="evidence" value="ECO:0007669"/>
    <property type="project" value="TreeGrafter"/>
</dbReference>
<dbReference type="InterPro" id="IPR003439">
    <property type="entry name" value="ABC_transporter-like_ATP-bd"/>
</dbReference>
<sequence length="249" mass="26224">MSLPSDNPVLDARGLVLPADGSVLNQVGLAVGEGETVAVLGGPGSGKSALKTCLSGETIPASGTVWTNGKPVHLLPPDQRRAFRLRHYGLVHQEAVFLPELTLAQNTALPLRFAGTGESAAARRVLTWLSRFEIADAADQRPTGLPVAVLRRAALVRAMVNDPLVLLADEPFLGLDEDAARTTFRILRSVARSHGTALIVFTRDATTAASHDRTVHLVDGRVQSEPVPAPPAPPVPPAEPPPRAAKAGR</sequence>
<gene>
    <name evidence="6" type="ORF">KGA66_07295</name>
</gene>
<feature type="domain" description="ABC transporter" evidence="5">
    <location>
        <begin position="3"/>
        <end position="244"/>
    </location>
</feature>
<dbReference type="GO" id="GO:0005886">
    <property type="term" value="C:plasma membrane"/>
    <property type="evidence" value="ECO:0007669"/>
    <property type="project" value="TreeGrafter"/>
</dbReference>
<keyword evidence="3 6" id="KW-0067">ATP-binding</keyword>
<dbReference type="GO" id="GO:0005524">
    <property type="term" value="F:ATP binding"/>
    <property type="evidence" value="ECO:0007669"/>
    <property type="project" value="UniProtKB-KW"/>
</dbReference>
<keyword evidence="7" id="KW-1185">Reference proteome</keyword>
<accession>A0A8J8BC80</accession>
<feature type="region of interest" description="Disordered" evidence="4">
    <location>
        <begin position="222"/>
        <end position="249"/>
    </location>
</feature>
<dbReference type="Pfam" id="PF00005">
    <property type="entry name" value="ABC_tran"/>
    <property type="match status" value="1"/>
</dbReference>
<dbReference type="PROSITE" id="PS50893">
    <property type="entry name" value="ABC_TRANSPORTER_2"/>
    <property type="match status" value="1"/>
</dbReference>
<dbReference type="Gene3D" id="3.40.50.300">
    <property type="entry name" value="P-loop containing nucleotide triphosphate hydrolases"/>
    <property type="match status" value="1"/>
</dbReference>
<organism evidence="6 7">
    <name type="scientific">Actinocrinis puniceicyclus</name>
    <dbReference type="NCBI Taxonomy" id="977794"/>
    <lineage>
        <taxon>Bacteria</taxon>
        <taxon>Bacillati</taxon>
        <taxon>Actinomycetota</taxon>
        <taxon>Actinomycetes</taxon>
        <taxon>Catenulisporales</taxon>
        <taxon>Actinospicaceae</taxon>
        <taxon>Actinocrinis</taxon>
    </lineage>
</organism>